<dbReference type="Pfam" id="PF00356">
    <property type="entry name" value="LacI"/>
    <property type="match status" value="1"/>
</dbReference>
<feature type="region of interest" description="Disordered" evidence="4">
    <location>
        <begin position="1"/>
        <end position="23"/>
    </location>
</feature>
<evidence type="ECO:0000313" key="7">
    <source>
        <dbReference type="Proteomes" id="UP000570003"/>
    </source>
</evidence>
<dbReference type="SMART" id="SM00354">
    <property type="entry name" value="HTH_LACI"/>
    <property type="match status" value="1"/>
</dbReference>
<evidence type="ECO:0000256" key="3">
    <source>
        <dbReference type="ARBA" id="ARBA00023163"/>
    </source>
</evidence>
<dbReference type="PANTHER" id="PTHR30146:SF109">
    <property type="entry name" value="HTH-TYPE TRANSCRIPTIONAL REGULATOR GALS"/>
    <property type="match status" value="1"/>
</dbReference>
<dbReference type="InterPro" id="IPR000843">
    <property type="entry name" value="HTH_LacI"/>
</dbReference>
<gene>
    <name evidence="6" type="ORF">HGA06_08875</name>
</gene>
<evidence type="ECO:0000256" key="4">
    <source>
        <dbReference type="SAM" id="MobiDB-lite"/>
    </source>
</evidence>
<reference evidence="6 7" key="1">
    <citation type="submission" date="2020-04" db="EMBL/GenBank/DDBJ databases">
        <title>MicrobeNet Type strains.</title>
        <authorList>
            <person name="Nicholson A.C."/>
        </authorList>
    </citation>
    <scope>NUCLEOTIDE SEQUENCE [LARGE SCALE GENOMIC DNA]</scope>
    <source>
        <strain evidence="6 7">DSM 40738</strain>
    </source>
</reference>
<dbReference type="PROSITE" id="PS50932">
    <property type="entry name" value="HTH_LACI_2"/>
    <property type="match status" value="1"/>
</dbReference>
<proteinExistence type="predicted"/>
<name>A0AA44IDH2_STRE0</name>
<keyword evidence="7" id="KW-1185">Reference proteome</keyword>
<dbReference type="SUPFAM" id="SSF56349">
    <property type="entry name" value="DNA breaking-rejoining enzymes"/>
    <property type="match status" value="1"/>
</dbReference>
<evidence type="ECO:0000313" key="6">
    <source>
        <dbReference type="EMBL" id="NKY14273.1"/>
    </source>
</evidence>
<dbReference type="AlphaFoldDB" id="A0AA44IDH2"/>
<keyword evidence="1" id="KW-0805">Transcription regulation</keyword>
<keyword evidence="3" id="KW-0804">Transcription</keyword>
<dbReference type="PROSITE" id="PS00356">
    <property type="entry name" value="HTH_LACI_1"/>
    <property type="match status" value="1"/>
</dbReference>
<dbReference type="CDD" id="cd01392">
    <property type="entry name" value="HTH_LacI"/>
    <property type="match status" value="1"/>
</dbReference>
<dbReference type="GO" id="GO:0000976">
    <property type="term" value="F:transcription cis-regulatory region binding"/>
    <property type="evidence" value="ECO:0007669"/>
    <property type="project" value="TreeGrafter"/>
</dbReference>
<sequence length="227" mass="24674">MPPDPPAAGTPRPRHHSPLAPGPTLRDVAALAGVSTGTVSNVLNRPETVRETTRTRVEKAIAEVGFVRSAGTTREAAHWRRSGHAQWIFTPAATGWYPKKAPAEAHPVPVTGGPFPGAPVRGRNASGRAEACWVPIKDRLPRHGLRHGHRTLMEELGTPKVLMDERMGHEDGSVGARYSHVTDSMRATLMEQLTEVWHASLADRLALHPRSPVPVLDRLLQEFAQAA</sequence>
<evidence type="ECO:0000259" key="5">
    <source>
        <dbReference type="PROSITE" id="PS50932"/>
    </source>
</evidence>
<evidence type="ECO:0000256" key="1">
    <source>
        <dbReference type="ARBA" id="ARBA00023015"/>
    </source>
</evidence>
<dbReference type="InterPro" id="IPR010982">
    <property type="entry name" value="Lambda_DNA-bd_dom_sf"/>
</dbReference>
<dbReference type="Proteomes" id="UP000570003">
    <property type="component" value="Unassembled WGS sequence"/>
</dbReference>
<feature type="domain" description="HTH lacI-type" evidence="5">
    <location>
        <begin position="23"/>
        <end position="77"/>
    </location>
</feature>
<protein>
    <submittedName>
        <fullName evidence="6">LacI family DNA-binding transcriptional regulator</fullName>
    </submittedName>
</protein>
<dbReference type="Gene3D" id="1.10.260.40">
    <property type="entry name" value="lambda repressor-like DNA-binding domains"/>
    <property type="match status" value="1"/>
</dbReference>
<comment type="caution">
    <text evidence="6">The sequence shown here is derived from an EMBL/GenBank/DDBJ whole genome shotgun (WGS) entry which is preliminary data.</text>
</comment>
<dbReference type="SUPFAM" id="SSF47413">
    <property type="entry name" value="lambda repressor-like DNA-binding domains"/>
    <property type="match status" value="1"/>
</dbReference>
<dbReference type="PANTHER" id="PTHR30146">
    <property type="entry name" value="LACI-RELATED TRANSCRIPTIONAL REPRESSOR"/>
    <property type="match status" value="1"/>
</dbReference>
<organism evidence="6 7">
    <name type="scientific">Streptomyces somaliensis (strain ATCC 33201 / DSM 40738 / JCM 12659 / KCTC 9044 / NCTC 11332 / NRRL B-12077 / IP 733)</name>
    <dbReference type="NCBI Taxonomy" id="1134445"/>
    <lineage>
        <taxon>Bacteria</taxon>
        <taxon>Bacillati</taxon>
        <taxon>Actinomycetota</taxon>
        <taxon>Actinomycetes</taxon>
        <taxon>Kitasatosporales</taxon>
        <taxon>Streptomycetaceae</taxon>
        <taxon>Streptomyces</taxon>
    </lineage>
</organism>
<dbReference type="InterPro" id="IPR011010">
    <property type="entry name" value="DNA_brk_join_enz"/>
</dbReference>
<dbReference type="EMBL" id="JAAXOU010000067">
    <property type="protein sequence ID" value="NKY14273.1"/>
    <property type="molecule type" value="Genomic_DNA"/>
</dbReference>
<evidence type="ECO:0000256" key="2">
    <source>
        <dbReference type="ARBA" id="ARBA00023125"/>
    </source>
</evidence>
<dbReference type="GO" id="GO:0003700">
    <property type="term" value="F:DNA-binding transcription factor activity"/>
    <property type="evidence" value="ECO:0007669"/>
    <property type="project" value="TreeGrafter"/>
</dbReference>
<dbReference type="PRINTS" id="PR00036">
    <property type="entry name" value="HTHLACI"/>
</dbReference>
<keyword evidence="2 6" id="KW-0238">DNA-binding</keyword>
<accession>A0AA44IDH2</accession>